<feature type="non-terminal residue" evidence="1">
    <location>
        <position position="1"/>
    </location>
</feature>
<accession>A0A235BTB8</accession>
<dbReference type="EMBL" id="NOZP01000104">
    <property type="protein sequence ID" value="OYD15422.1"/>
    <property type="molecule type" value="Genomic_DNA"/>
</dbReference>
<sequence>ASLPVSNPGFWQESLGNTNPGMLGDISRVILLGTSPGSIAGCKDATDPDCIPESIPEILPGLISEFIPETIPDTKPDALPVFDKRNLWQYQIMSTEYW</sequence>
<organism evidence="1 2">
    <name type="scientific">candidate division WOR-3 bacterium JGI_Cruoil_03_51_56</name>
    <dbReference type="NCBI Taxonomy" id="1973747"/>
    <lineage>
        <taxon>Bacteria</taxon>
        <taxon>Bacteria division WOR-3</taxon>
    </lineage>
</organism>
<reference evidence="1 2" key="1">
    <citation type="submission" date="2017-07" db="EMBL/GenBank/DDBJ databases">
        <title>Recovery of genomes from metagenomes via a dereplication, aggregation, and scoring strategy.</title>
        <authorList>
            <person name="Sieber C.M."/>
            <person name="Probst A.J."/>
            <person name="Sharrar A."/>
            <person name="Thomas B.C."/>
            <person name="Hess M."/>
            <person name="Tringe S.G."/>
            <person name="Banfield J.F."/>
        </authorList>
    </citation>
    <scope>NUCLEOTIDE SEQUENCE [LARGE SCALE GENOMIC DNA]</scope>
    <source>
        <strain evidence="1">JGI_Cruoil_03_51_56</strain>
    </source>
</reference>
<name>A0A235BTB8_UNCW3</name>
<evidence type="ECO:0000313" key="1">
    <source>
        <dbReference type="EMBL" id="OYD15422.1"/>
    </source>
</evidence>
<proteinExistence type="predicted"/>
<dbReference type="AlphaFoldDB" id="A0A235BTB8"/>
<comment type="caution">
    <text evidence="1">The sequence shown here is derived from an EMBL/GenBank/DDBJ whole genome shotgun (WGS) entry which is preliminary data.</text>
</comment>
<dbReference type="Proteomes" id="UP000215559">
    <property type="component" value="Unassembled WGS sequence"/>
</dbReference>
<protein>
    <submittedName>
        <fullName evidence="1">Uncharacterized protein</fullName>
    </submittedName>
</protein>
<gene>
    <name evidence="1" type="ORF">CH330_05715</name>
</gene>
<evidence type="ECO:0000313" key="2">
    <source>
        <dbReference type="Proteomes" id="UP000215559"/>
    </source>
</evidence>